<name>A0ABR9BDS4_9RHOO</name>
<dbReference type="HAMAP" id="MF_01013">
    <property type="entry name" value="HisF"/>
    <property type="match status" value="1"/>
</dbReference>
<comment type="subunit">
    <text evidence="3 9">Heterodimer of HisH and HisF.</text>
</comment>
<dbReference type="PANTHER" id="PTHR21235:SF2">
    <property type="entry name" value="IMIDAZOLE GLYCEROL PHOSPHATE SYNTHASE HISHF"/>
    <property type="match status" value="1"/>
</dbReference>
<keyword evidence="5 9" id="KW-0368">Histidine biosynthesis</keyword>
<evidence type="ECO:0000256" key="10">
    <source>
        <dbReference type="RuleBase" id="RU003657"/>
    </source>
</evidence>
<evidence type="ECO:0000256" key="2">
    <source>
        <dbReference type="ARBA" id="ARBA00009667"/>
    </source>
</evidence>
<keyword evidence="12" id="KW-1185">Reference proteome</keyword>
<dbReference type="SUPFAM" id="SSF51366">
    <property type="entry name" value="Ribulose-phoshate binding barrel"/>
    <property type="match status" value="1"/>
</dbReference>
<keyword evidence="9" id="KW-0963">Cytoplasm</keyword>
<dbReference type="Proteomes" id="UP000603602">
    <property type="component" value="Unassembled WGS sequence"/>
</dbReference>
<evidence type="ECO:0000256" key="7">
    <source>
        <dbReference type="ARBA" id="ARBA00025475"/>
    </source>
</evidence>
<reference evidence="12" key="1">
    <citation type="submission" date="2023-07" db="EMBL/GenBank/DDBJ databases">
        <title>Thauera sp. CAU 1555 isolated from sand of Yaerae Beach.</title>
        <authorList>
            <person name="Kim W."/>
        </authorList>
    </citation>
    <scope>NUCLEOTIDE SEQUENCE [LARGE SCALE GENOMIC DNA]</scope>
    <source>
        <strain evidence="12">CAU 1555</strain>
    </source>
</reference>
<comment type="subcellular location">
    <subcellularLocation>
        <location evidence="9">Cytoplasm</location>
    </subcellularLocation>
</comment>
<organism evidence="11 12">
    <name type="scientific">Thauera sedimentorum</name>
    <dbReference type="NCBI Taxonomy" id="2767595"/>
    <lineage>
        <taxon>Bacteria</taxon>
        <taxon>Pseudomonadati</taxon>
        <taxon>Pseudomonadota</taxon>
        <taxon>Betaproteobacteria</taxon>
        <taxon>Rhodocyclales</taxon>
        <taxon>Zoogloeaceae</taxon>
        <taxon>Thauera</taxon>
    </lineage>
</organism>
<dbReference type="EMBL" id="JACYTO010000002">
    <property type="protein sequence ID" value="MBD8504498.1"/>
    <property type="molecule type" value="Genomic_DNA"/>
</dbReference>
<evidence type="ECO:0000313" key="12">
    <source>
        <dbReference type="Proteomes" id="UP000603602"/>
    </source>
</evidence>
<evidence type="ECO:0000256" key="6">
    <source>
        <dbReference type="ARBA" id="ARBA00023239"/>
    </source>
</evidence>
<comment type="catalytic activity">
    <reaction evidence="8 9">
        <text>5-[(5-phospho-1-deoxy-D-ribulos-1-ylimino)methylamino]-1-(5-phospho-beta-D-ribosyl)imidazole-4-carboxamide + L-glutamine = D-erythro-1-(imidazol-4-yl)glycerol 3-phosphate + 5-amino-1-(5-phospho-beta-D-ribosyl)imidazole-4-carboxamide + L-glutamate + H(+)</text>
        <dbReference type="Rhea" id="RHEA:24793"/>
        <dbReference type="ChEBI" id="CHEBI:15378"/>
        <dbReference type="ChEBI" id="CHEBI:29985"/>
        <dbReference type="ChEBI" id="CHEBI:58278"/>
        <dbReference type="ChEBI" id="CHEBI:58359"/>
        <dbReference type="ChEBI" id="CHEBI:58475"/>
        <dbReference type="ChEBI" id="CHEBI:58525"/>
        <dbReference type="EC" id="4.3.2.10"/>
    </reaction>
</comment>
<evidence type="ECO:0000256" key="4">
    <source>
        <dbReference type="ARBA" id="ARBA00022605"/>
    </source>
</evidence>
<sequence>MLAKRIIPCLDVNAGRVVKGVNFVELRDAGDPVEIARRYDEQGADEITFLDITASSDARDIILHVVEQVAEQVFIPLTVGGGVRTVDDVRRLLNAGADKVSINTAAVNNPQIVADASGKVGSQCIVVAIDAKQTAPGKWEVFTHGGRNNTGLDAIEWAKKVESLGAGEILLTSMDRDGTKIGFDLGLTRAVSDAVRVPVIASGGVGSLEHLVDGVTEGRADAVLAASIFHFGQHTVREAKELMRSRGIEVRL</sequence>
<comment type="function">
    <text evidence="7 9">IGPS catalyzes the conversion of PRFAR and glutamine to IGP, AICAR and glutamate. The HisF subunit catalyzes the cyclization activity that produces IGP and AICAR from PRFAR using the ammonia provided by the HisH subunit.</text>
</comment>
<feature type="active site" evidence="9">
    <location>
        <position position="130"/>
    </location>
</feature>
<dbReference type="InterPro" id="IPR011060">
    <property type="entry name" value="RibuloseP-bd_barrel"/>
</dbReference>
<dbReference type="InterPro" id="IPR004651">
    <property type="entry name" value="HisF"/>
</dbReference>
<comment type="pathway">
    <text evidence="1 9">Amino-acid biosynthesis; L-histidine biosynthesis; L-histidine from 5-phospho-alpha-D-ribose 1-diphosphate: step 5/9.</text>
</comment>
<dbReference type="NCBIfam" id="TIGR00735">
    <property type="entry name" value="hisF"/>
    <property type="match status" value="1"/>
</dbReference>
<keyword evidence="4 9" id="KW-0028">Amino-acid biosynthesis</keyword>
<feature type="active site" evidence="9">
    <location>
        <position position="11"/>
    </location>
</feature>
<dbReference type="GO" id="GO:0016829">
    <property type="term" value="F:lyase activity"/>
    <property type="evidence" value="ECO:0007669"/>
    <property type="project" value="UniProtKB-KW"/>
</dbReference>
<evidence type="ECO:0000256" key="9">
    <source>
        <dbReference type="HAMAP-Rule" id="MF_01013"/>
    </source>
</evidence>
<comment type="similarity">
    <text evidence="2 9 10">Belongs to the HisA/HisF family.</text>
</comment>
<accession>A0ABR9BDS4</accession>
<evidence type="ECO:0000256" key="5">
    <source>
        <dbReference type="ARBA" id="ARBA00023102"/>
    </source>
</evidence>
<evidence type="ECO:0000256" key="3">
    <source>
        <dbReference type="ARBA" id="ARBA00011152"/>
    </source>
</evidence>
<protein>
    <recommendedName>
        <fullName evidence="9">Imidazole glycerol phosphate synthase subunit HisF</fullName>
        <ecNumber evidence="9">4.3.2.10</ecNumber>
    </recommendedName>
    <alternativeName>
        <fullName evidence="9">IGP synthase cyclase subunit</fullName>
    </alternativeName>
    <alternativeName>
        <fullName evidence="9">IGP synthase subunit HisF</fullName>
    </alternativeName>
    <alternativeName>
        <fullName evidence="9">ImGP synthase subunit HisF</fullName>
        <shortName evidence="9">IGPS subunit HisF</shortName>
    </alternativeName>
</protein>
<dbReference type="InterPro" id="IPR050064">
    <property type="entry name" value="IGPS_HisA/HisF"/>
</dbReference>
<dbReference type="RefSeq" id="WP_187719235.1">
    <property type="nucleotide sequence ID" value="NZ_JACTAH010000002.1"/>
</dbReference>
<dbReference type="CDD" id="cd04731">
    <property type="entry name" value="HisF"/>
    <property type="match status" value="1"/>
</dbReference>
<proteinExistence type="inferred from homology"/>
<evidence type="ECO:0000313" key="11">
    <source>
        <dbReference type="EMBL" id="MBD8504498.1"/>
    </source>
</evidence>
<dbReference type="PANTHER" id="PTHR21235">
    <property type="entry name" value="IMIDAZOLE GLYCEROL PHOSPHATE SYNTHASE SUBUNIT HISF/H IGP SYNTHASE SUBUNIT HISF/H"/>
    <property type="match status" value="1"/>
</dbReference>
<dbReference type="InterPro" id="IPR013785">
    <property type="entry name" value="Aldolase_TIM"/>
</dbReference>
<dbReference type="Gene3D" id="3.20.20.70">
    <property type="entry name" value="Aldolase class I"/>
    <property type="match status" value="1"/>
</dbReference>
<dbReference type="EC" id="4.3.2.10" evidence="9"/>
<evidence type="ECO:0000256" key="8">
    <source>
        <dbReference type="ARBA" id="ARBA00047838"/>
    </source>
</evidence>
<gene>
    <name evidence="9 11" type="primary">hisF</name>
    <name evidence="11" type="ORF">IFO67_16535</name>
</gene>
<evidence type="ECO:0000256" key="1">
    <source>
        <dbReference type="ARBA" id="ARBA00005091"/>
    </source>
</evidence>
<dbReference type="Pfam" id="PF00977">
    <property type="entry name" value="His_biosynth"/>
    <property type="match status" value="1"/>
</dbReference>
<comment type="caution">
    <text evidence="11">The sequence shown here is derived from an EMBL/GenBank/DDBJ whole genome shotgun (WGS) entry which is preliminary data.</text>
</comment>
<dbReference type="InterPro" id="IPR006062">
    <property type="entry name" value="His_biosynth"/>
</dbReference>
<keyword evidence="6 9" id="KW-0456">Lyase</keyword>